<evidence type="ECO:0000256" key="2">
    <source>
        <dbReference type="ARBA" id="ARBA00022448"/>
    </source>
</evidence>
<dbReference type="GO" id="GO:0015846">
    <property type="term" value="P:polyamine transport"/>
    <property type="evidence" value="ECO:0007669"/>
    <property type="project" value="InterPro"/>
</dbReference>
<evidence type="ECO:0000256" key="3">
    <source>
        <dbReference type="ARBA" id="ARBA00022729"/>
    </source>
</evidence>
<reference evidence="8 9" key="1">
    <citation type="submission" date="2019-03" db="EMBL/GenBank/DDBJ databases">
        <title>Genomic Encyclopedia of Type Strains, Phase IV (KMG-IV): sequencing the most valuable type-strain genomes for metagenomic binning, comparative biology and taxonomic classification.</title>
        <authorList>
            <person name="Goeker M."/>
        </authorList>
    </citation>
    <scope>NUCLEOTIDE SEQUENCE [LARGE SCALE GENOMIC DNA]</scope>
    <source>
        <strain evidence="8 9">DSM 103792</strain>
    </source>
</reference>
<keyword evidence="9" id="KW-1185">Reference proteome</keyword>
<dbReference type="PRINTS" id="PR00909">
    <property type="entry name" value="SPERMDNBNDNG"/>
</dbReference>
<dbReference type="Proteomes" id="UP000295375">
    <property type="component" value="Unassembled WGS sequence"/>
</dbReference>
<accession>A0A4R6UVA6</accession>
<dbReference type="AlphaFoldDB" id="A0A4R6UVA6"/>
<protein>
    <recommendedName>
        <fullName evidence="5">Putrescine-binding periplasmic protein</fullName>
    </recommendedName>
</protein>
<evidence type="ECO:0000256" key="7">
    <source>
        <dbReference type="SAM" id="SignalP"/>
    </source>
</evidence>
<dbReference type="InterPro" id="IPR006059">
    <property type="entry name" value="SBP"/>
</dbReference>
<organism evidence="8 9">
    <name type="scientific">Permianibacter aggregans</name>
    <dbReference type="NCBI Taxonomy" id="1510150"/>
    <lineage>
        <taxon>Bacteria</taxon>
        <taxon>Pseudomonadati</taxon>
        <taxon>Pseudomonadota</taxon>
        <taxon>Gammaproteobacteria</taxon>
        <taxon>Pseudomonadales</taxon>
        <taxon>Pseudomonadaceae</taxon>
        <taxon>Permianibacter</taxon>
    </lineage>
</organism>
<evidence type="ECO:0000256" key="4">
    <source>
        <dbReference type="ARBA" id="ARBA00022764"/>
    </source>
</evidence>
<dbReference type="RefSeq" id="WP_133587005.1">
    <property type="nucleotide sequence ID" value="NZ_CP037953.1"/>
</dbReference>
<evidence type="ECO:0000313" key="8">
    <source>
        <dbReference type="EMBL" id="TDQ51152.1"/>
    </source>
</evidence>
<proteinExistence type="inferred from homology"/>
<dbReference type="PIRSF" id="PIRSF019574">
    <property type="entry name" value="Periplasmic_polyamine_BP"/>
    <property type="match status" value="1"/>
</dbReference>
<keyword evidence="4 5" id="KW-0574">Periplasm</keyword>
<name>A0A4R6UVA6_9GAMM</name>
<comment type="subcellular location">
    <subcellularLocation>
        <location evidence="1 5">Periplasm</location>
    </subcellularLocation>
</comment>
<comment type="caution">
    <text evidence="8">The sequence shown here is derived from an EMBL/GenBank/DDBJ whole genome shotgun (WGS) entry which is preliminary data.</text>
</comment>
<comment type="function">
    <text evidence="5">Required for the activity of the bacterial periplasmic transport system of putrescine.</text>
</comment>
<evidence type="ECO:0000313" key="9">
    <source>
        <dbReference type="Proteomes" id="UP000295375"/>
    </source>
</evidence>
<dbReference type="GO" id="GO:0019808">
    <property type="term" value="F:polyamine binding"/>
    <property type="evidence" value="ECO:0007669"/>
    <property type="project" value="InterPro"/>
</dbReference>
<gene>
    <name evidence="8" type="ORF">EV696_101122</name>
</gene>
<dbReference type="PANTHER" id="PTHR30222">
    <property type="entry name" value="SPERMIDINE/PUTRESCINE-BINDING PERIPLASMIC PROTEIN"/>
    <property type="match status" value="1"/>
</dbReference>
<dbReference type="EMBL" id="SNYM01000001">
    <property type="protein sequence ID" value="TDQ51152.1"/>
    <property type="molecule type" value="Genomic_DNA"/>
</dbReference>
<dbReference type="SUPFAM" id="SSF53850">
    <property type="entry name" value="Periplasmic binding protein-like II"/>
    <property type="match status" value="1"/>
</dbReference>
<dbReference type="PROSITE" id="PS51257">
    <property type="entry name" value="PROKAR_LIPOPROTEIN"/>
    <property type="match status" value="1"/>
</dbReference>
<dbReference type="CDD" id="cd13659">
    <property type="entry name" value="PBP2_PotF"/>
    <property type="match status" value="1"/>
</dbReference>
<dbReference type="InterPro" id="IPR001188">
    <property type="entry name" value="Sperm_putr-bd"/>
</dbReference>
<feature type="chain" id="PRO_5020589277" description="Putrescine-binding periplasmic protein" evidence="7">
    <location>
        <begin position="20"/>
        <end position="381"/>
    </location>
</feature>
<evidence type="ECO:0000256" key="6">
    <source>
        <dbReference type="PIRSR" id="PIRSR019574-1"/>
    </source>
</evidence>
<evidence type="ECO:0000256" key="5">
    <source>
        <dbReference type="PIRNR" id="PIRNR019574"/>
    </source>
</evidence>
<keyword evidence="2 5" id="KW-0813">Transport</keyword>
<comment type="similarity">
    <text evidence="5">Belongs to the bacterial solute-binding protein PotD/PotF family.</text>
</comment>
<feature type="signal peptide" evidence="7">
    <location>
        <begin position="1"/>
        <end position="19"/>
    </location>
</feature>
<dbReference type="Pfam" id="PF13416">
    <property type="entry name" value="SBP_bac_8"/>
    <property type="match status" value="1"/>
</dbReference>
<feature type="binding site" evidence="6">
    <location>
        <position position="359"/>
    </location>
    <ligand>
        <name>spermidine</name>
        <dbReference type="ChEBI" id="CHEBI:57834"/>
    </ligand>
</feature>
<dbReference type="GO" id="GO:0042597">
    <property type="term" value="C:periplasmic space"/>
    <property type="evidence" value="ECO:0007669"/>
    <property type="project" value="UniProtKB-SubCell"/>
</dbReference>
<keyword evidence="3 7" id="KW-0732">Signal</keyword>
<sequence length="381" mass="42031">MAKQKFALAAAVAAALSLAACSDKPAPEEQAAAPAEEKAAKVVHVYNWSDYIDDSVLADFEKETGIKVVYDVFDSNEVLEAKLLAGSTGFDVVVPSASFLGRQIQAGVFQPLDRTKLSNWGNLDKSIMQRLENYDPGNQYAVPYLWGTTGIGYNVQKVKEILGEDAPVDSWDLVFKPENISKLNKCGVAMLDAQSEILPAALNYLGKDPNSLVEADYTDVAQPLLESIRPHVTYFHSSQYINDLANGDICVAIGWSGDIFQARDRAAEAGKEFEIAYSIPKEGALMFFDMMAVPKDAKNVDEAHQLVNYLMRPEVIAKVTNFVTYANANPASLPMVDEEIKSNKAIYPPEEVMAKLYTQRVMPLEIERVMTRVWTKVSKGQ</sequence>
<dbReference type="OrthoDB" id="9769319at2"/>
<dbReference type="PANTHER" id="PTHR30222:SF12">
    <property type="entry name" value="NORSPERMIDINE SENSOR"/>
    <property type="match status" value="1"/>
</dbReference>
<dbReference type="Gene3D" id="3.40.190.10">
    <property type="entry name" value="Periplasmic binding protein-like II"/>
    <property type="match status" value="2"/>
</dbReference>
<evidence type="ECO:0000256" key="1">
    <source>
        <dbReference type="ARBA" id="ARBA00004418"/>
    </source>
</evidence>